<comment type="similarity">
    <text evidence="1">Belongs to the SIS family. PHI subfamily.</text>
</comment>
<evidence type="ECO:0000313" key="4">
    <source>
        <dbReference type="Proteomes" id="UP000295726"/>
    </source>
</evidence>
<reference evidence="3 4" key="1">
    <citation type="submission" date="2019-03" db="EMBL/GenBank/DDBJ databases">
        <title>Genomic Encyclopedia of Type Strains, Phase IV (KMG-IV): sequencing the most valuable type-strain genomes for metagenomic binning, comparative biology and taxonomic classification.</title>
        <authorList>
            <person name="Goeker M."/>
        </authorList>
    </citation>
    <scope>NUCLEOTIDE SEQUENCE [LARGE SCALE GENOMIC DNA]</scope>
    <source>
        <strain evidence="3 4">DSM 29489</strain>
    </source>
</reference>
<proteinExistence type="inferred from homology"/>
<dbReference type="Pfam" id="PF01380">
    <property type="entry name" value="SIS"/>
    <property type="match status" value="1"/>
</dbReference>
<evidence type="ECO:0000256" key="1">
    <source>
        <dbReference type="ARBA" id="ARBA00009235"/>
    </source>
</evidence>
<dbReference type="GO" id="GO:0016853">
    <property type="term" value="F:isomerase activity"/>
    <property type="evidence" value="ECO:0007669"/>
    <property type="project" value="UniProtKB-KW"/>
</dbReference>
<organism evidence="3 4">
    <name type="scientific">Muricomes intestini</name>
    <dbReference type="NCBI Taxonomy" id="1796634"/>
    <lineage>
        <taxon>Bacteria</taxon>
        <taxon>Bacillati</taxon>
        <taxon>Bacillota</taxon>
        <taxon>Clostridia</taxon>
        <taxon>Lachnospirales</taxon>
        <taxon>Lachnospiraceae</taxon>
        <taxon>Muricomes</taxon>
    </lineage>
</organism>
<dbReference type="GO" id="GO:0097367">
    <property type="term" value="F:carbohydrate derivative binding"/>
    <property type="evidence" value="ECO:0007669"/>
    <property type="project" value="InterPro"/>
</dbReference>
<dbReference type="PANTHER" id="PTHR43443">
    <property type="entry name" value="3-HEXULOSE-6-PHOSPHATE ISOMERASE"/>
    <property type="match status" value="1"/>
</dbReference>
<dbReference type="PROSITE" id="PS51464">
    <property type="entry name" value="SIS"/>
    <property type="match status" value="1"/>
</dbReference>
<dbReference type="GO" id="GO:1901135">
    <property type="term" value="P:carbohydrate derivative metabolic process"/>
    <property type="evidence" value="ECO:0007669"/>
    <property type="project" value="InterPro"/>
</dbReference>
<dbReference type="PANTHER" id="PTHR43443:SF1">
    <property type="entry name" value="3-HEXULOSE-6-PHOSPHATE ISOMERASE"/>
    <property type="match status" value="1"/>
</dbReference>
<comment type="caution">
    <text evidence="3">The sequence shown here is derived from an EMBL/GenBank/DDBJ whole genome shotgun (WGS) entry which is preliminary data.</text>
</comment>
<dbReference type="InterPro" id="IPR017552">
    <property type="entry name" value="PHI/rmpB"/>
</dbReference>
<keyword evidence="3" id="KW-0413">Isomerase</keyword>
<name>A0A4R3K4W0_9FIRM</name>
<dbReference type="NCBIfam" id="TIGR03127">
    <property type="entry name" value="RuMP_HxlB"/>
    <property type="match status" value="1"/>
</dbReference>
<feature type="domain" description="SIS" evidence="2">
    <location>
        <begin position="56"/>
        <end position="199"/>
    </location>
</feature>
<dbReference type="InterPro" id="IPR046348">
    <property type="entry name" value="SIS_dom_sf"/>
</dbReference>
<dbReference type="InterPro" id="IPR001347">
    <property type="entry name" value="SIS_dom"/>
</dbReference>
<accession>A0A4R3K4W0</accession>
<evidence type="ECO:0000259" key="2">
    <source>
        <dbReference type="PROSITE" id="PS51464"/>
    </source>
</evidence>
<dbReference type="SUPFAM" id="SSF53697">
    <property type="entry name" value="SIS domain"/>
    <property type="match status" value="1"/>
</dbReference>
<dbReference type="EMBL" id="SLZZ01000015">
    <property type="protein sequence ID" value="TCS77730.1"/>
    <property type="molecule type" value="Genomic_DNA"/>
</dbReference>
<dbReference type="AlphaFoldDB" id="A0A4R3K4W0"/>
<dbReference type="Proteomes" id="UP000295726">
    <property type="component" value="Unassembled WGS sequence"/>
</dbReference>
<keyword evidence="4" id="KW-1185">Reference proteome</keyword>
<dbReference type="Gene3D" id="3.40.50.10490">
    <property type="entry name" value="Glucose-6-phosphate isomerase like protein, domain 1"/>
    <property type="match status" value="1"/>
</dbReference>
<protein>
    <submittedName>
        <fullName evidence="3">6-phospho-3-hexuloisomerase</fullName>
    </submittedName>
</protein>
<evidence type="ECO:0000313" key="3">
    <source>
        <dbReference type="EMBL" id="TCS77730.1"/>
    </source>
</evidence>
<dbReference type="RefSeq" id="WP_330572070.1">
    <property type="nucleotide sequence ID" value="NZ_DAIRMY010000057.1"/>
</dbReference>
<gene>
    <name evidence="3" type="ORF">EDD59_11549</name>
</gene>
<sequence>MYRLIDISMKVNGNSTPVEVGEIVLDKRQYEKMRTSVLDECQKALEAIEPDKVQSYLEMITGAEQVFFIGVGRVLLSLEAIAKRYAHLGIRVVVVGQITEPAITQKDVLIVGSGSGGTLYPAGIARKAKSIGAKVIHIGSNPDSPLKDTADLFVRIPVESRAKKKDEIHSVQPMTSLFEQALLLFGDITAMMLIEDRRIDIDSLWQYHANLE</sequence>